<protein>
    <submittedName>
        <fullName evidence="1">Uncharacterized protein</fullName>
    </submittedName>
</protein>
<gene>
    <name evidence="1" type="ORF">HPB50_001018</name>
</gene>
<evidence type="ECO:0000313" key="1">
    <source>
        <dbReference type="EMBL" id="KAH6925106.1"/>
    </source>
</evidence>
<name>A0ACB7RTH6_HYAAI</name>
<reference evidence="1" key="1">
    <citation type="submission" date="2020-05" db="EMBL/GenBank/DDBJ databases">
        <title>Large-scale comparative analyses of tick genomes elucidate their genetic diversity and vector capacities.</title>
        <authorList>
            <person name="Jia N."/>
            <person name="Wang J."/>
            <person name="Shi W."/>
            <person name="Du L."/>
            <person name="Sun Y."/>
            <person name="Zhan W."/>
            <person name="Jiang J."/>
            <person name="Wang Q."/>
            <person name="Zhang B."/>
            <person name="Ji P."/>
            <person name="Sakyi L.B."/>
            <person name="Cui X."/>
            <person name="Yuan T."/>
            <person name="Jiang B."/>
            <person name="Yang W."/>
            <person name="Lam T.T.-Y."/>
            <person name="Chang Q."/>
            <person name="Ding S."/>
            <person name="Wang X."/>
            <person name="Zhu J."/>
            <person name="Ruan X."/>
            <person name="Zhao L."/>
            <person name="Wei J."/>
            <person name="Que T."/>
            <person name="Du C."/>
            <person name="Cheng J."/>
            <person name="Dai P."/>
            <person name="Han X."/>
            <person name="Huang E."/>
            <person name="Gao Y."/>
            <person name="Liu J."/>
            <person name="Shao H."/>
            <person name="Ye R."/>
            <person name="Li L."/>
            <person name="Wei W."/>
            <person name="Wang X."/>
            <person name="Wang C."/>
            <person name="Yang T."/>
            <person name="Huo Q."/>
            <person name="Li W."/>
            <person name="Guo W."/>
            <person name="Chen H."/>
            <person name="Zhou L."/>
            <person name="Ni X."/>
            <person name="Tian J."/>
            <person name="Zhou Y."/>
            <person name="Sheng Y."/>
            <person name="Liu T."/>
            <person name="Pan Y."/>
            <person name="Xia L."/>
            <person name="Li J."/>
            <person name="Zhao F."/>
            <person name="Cao W."/>
        </authorList>
    </citation>
    <scope>NUCLEOTIDE SEQUENCE</scope>
    <source>
        <strain evidence="1">Hyas-2018</strain>
    </source>
</reference>
<comment type="caution">
    <text evidence="1">The sequence shown here is derived from an EMBL/GenBank/DDBJ whole genome shotgun (WGS) entry which is preliminary data.</text>
</comment>
<organism evidence="1 2">
    <name type="scientific">Hyalomma asiaticum</name>
    <name type="common">Tick</name>
    <dbReference type="NCBI Taxonomy" id="266040"/>
    <lineage>
        <taxon>Eukaryota</taxon>
        <taxon>Metazoa</taxon>
        <taxon>Ecdysozoa</taxon>
        <taxon>Arthropoda</taxon>
        <taxon>Chelicerata</taxon>
        <taxon>Arachnida</taxon>
        <taxon>Acari</taxon>
        <taxon>Parasitiformes</taxon>
        <taxon>Ixodida</taxon>
        <taxon>Ixodoidea</taxon>
        <taxon>Ixodidae</taxon>
        <taxon>Hyalomminae</taxon>
        <taxon>Hyalomma</taxon>
    </lineage>
</organism>
<dbReference type="EMBL" id="CM023487">
    <property type="protein sequence ID" value="KAH6925106.1"/>
    <property type="molecule type" value="Genomic_DNA"/>
</dbReference>
<keyword evidence="2" id="KW-1185">Reference proteome</keyword>
<proteinExistence type="predicted"/>
<dbReference type="Proteomes" id="UP000821845">
    <property type="component" value="Chromosome 7"/>
</dbReference>
<evidence type="ECO:0000313" key="2">
    <source>
        <dbReference type="Proteomes" id="UP000821845"/>
    </source>
</evidence>
<sequence>MKKPPPTKKLKFIMLEDKAAIIAEVEKGRKKMDIADEFGVVCSSLSTTIKNKAFPLGALENCASAKSKTVTAAAFPDVDKVVFAWFCEQRANKVPLSGRIKQQKELDFTCMLGHDNFKASPGWLSHFKACHGIVASHLQGGSSHRLSDNIVLFCNQQPFTRAVATNTGPGQPIELALSCLEADTSLEITRGTLDMLQKL</sequence>
<accession>A0ACB7RTH6</accession>